<keyword evidence="7" id="KW-1185">Reference proteome</keyword>
<dbReference type="OrthoDB" id="9806785at2"/>
<name>A0A346NL80_9ALTE</name>
<organism evidence="6 7">
    <name type="scientific">Salinimonas sediminis</name>
    <dbReference type="NCBI Taxonomy" id="2303538"/>
    <lineage>
        <taxon>Bacteria</taxon>
        <taxon>Pseudomonadati</taxon>
        <taxon>Pseudomonadota</taxon>
        <taxon>Gammaproteobacteria</taxon>
        <taxon>Alteromonadales</taxon>
        <taxon>Alteromonadaceae</taxon>
        <taxon>Alteromonas/Salinimonas group</taxon>
        <taxon>Salinimonas</taxon>
    </lineage>
</organism>
<feature type="transmembrane region" description="Helical" evidence="5">
    <location>
        <begin position="6"/>
        <end position="30"/>
    </location>
</feature>
<accession>A0A346NL80</accession>
<dbReference type="PANTHER" id="PTHR10361">
    <property type="entry name" value="SODIUM-BILE ACID COTRANSPORTER"/>
    <property type="match status" value="1"/>
</dbReference>
<feature type="transmembrane region" description="Helical" evidence="5">
    <location>
        <begin position="42"/>
        <end position="64"/>
    </location>
</feature>
<keyword evidence="2 5" id="KW-0812">Transmembrane</keyword>
<evidence type="ECO:0000256" key="5">
    <source>
        <dbReference type="SAM" id="Phobius"/>
    </source>
</evidence>
<proteinExistence type="predicted"/>
<dbReference type="GO" id="GO:0016020">
    <property type="term" value="C:membrane"/>
    <property type="evidence" value="ECO:0007669"/>
    <property type="project" value="UniProtKB-SubCell"/>
</dbReference>
<dbReference type="InterPro" id="IPR002657">
    <property type="entry name" value="BilAc:Na_symport/Acr3"/>
</dbReference>
<evidence type="ECO:0000256" key="4">
    <source>
        <dbReference type="ARBA" id="ARBA00023136"/>
    </source>
</evidence>
<feature type="transmembrane region" description="Helical" evidence="5">
    <location>
        <begin position="234"/>
        <end position="255"/>
    </location>
</feature>
<evidence type="ECO:0000256" key="3">
    <source>
        <dbReference type="ARBA" id="ARBA00022989"/>
    </source>
</evidence>
<dbReference type="Pfam" id="PF01758">
    <property type="entry name" value="SBF"/>
    <property type="match status" value="1"/>
</dbReference>
<reference evidence="6 7" key="1">
    <citation type="submission" date="2018-08" db="EMBL/GenBank/DDBJ databases">
        <title>Salinimonas sediminis sp. nov., a piezophilic bacterium isolated from a deep-sea sediment sample from the New Britain Trench.</title>
        <authorList>
            <person name="Cao J."/>
        </authorList>
    </citation>
    <scope>NUCLEOTIDE SEQUENCE [LARGE SCALE GENOMIC DNA]</scope>
    <source>
        <strain evidence="6 7">N102</strain>
    </source>
</reference>
<dbReference type="Gene3D" id="1.20.1530.20">
    <property type="match status" value="1"/>
</dbReference>
<protein>
    <submittedName>
        <fullName evidence="6">Bile acid:sodium symporter family protein</fullName>
    </submittedName>
</protein>
<dbReference type="PANTHER" id="PTHR10361:SF24">
    <property type="entry name" value="P3 PROTEIN"/>
    <property type="match status" value="1"/>
</dbReference>
<sequence>MMAQSFITAWLLPLALAFIMFGIGLSLTLADFKRLGKRPAMVFIGLLGQLLLMPALAFLLAWILQLPEPIAIGMLLLAACPGGTMSNVMSQLLRADLALSVSLTALSTIGCILTTPVILHLAIEGFGHTTAPVVNVAHITLGILIIALVPVGLGMLFNAFLPKPAQKLEPNFQRFSLLFLCVLVVGMVVKEWDLLMQTGVLLLCSALLLSFATSALGWLSGAACRADSPVTRTLCIEIGVQNAALAMVIALSFLHTPAYSVFAGLYGIVMYLAPWLLISLLCPPSRKVSGVNAPS</sequence>
<dbReference type="KEGG" id="salm:D0Y50_07880"/>
<evidence type="ECO:0000313" key="7">
    <source>
        <dbReference type="Proteomes" id="UP000262073"/>
    </source>
</evidence>
<feature type="transmembrane region" description="Helical" evidence="5">
    <location>
        <begin position="261"/>
        <end position="282"/>
    </location>
</feature>
<dbReference type="EMBL" id="CP031769">
    <property type="protein sequence ID" value="AXR06287.1"/>
    <property type="molecule type" value="Genomic_DNA"/>
</dbReference>
<evidence type="ECO:0000313" key="6">
    <source>
        <dbReference type="EMBL" id="AXR06287.1"/>
    </source>
</evidence>
<feature type="transmembrane region" description="Helical" evidence="5">
    <location>
        <begin position="70"/>
        <end position="90"/>
    </location>
</feature>
<comment type="subcellular location">
    <subcellularLocation>
        <location evidence="1">Membrane</location>
        <topology evidence="1">Multi-pass membrane protein</topology>
    </subcellularLocation>
</comment>
<feature type="transmembrane region" description="Helical" evidence="5">
    <location>
        <begin position="139"/>
        <end position="160"/>
    </location>
</feature>
<evidence type="ECO:0000256" key="1">
    <source>
        <dbReference type="ARBA" id="ARBA00004141"/>
    </source>
</evidence>
<evidence type="ECO:0000256" key="2">
    <source>
        <dbReference type="ARBA" id="ARBA00022692"/>
    </source>
</evidence>
<dbReference type="AlphaFoldDB" id="A0A346NL80"/>
<dbReference type="Proteomes" id="UP000262073">
    <property type="component" value="Chromosome"/>
</dbReference>
<dbReference type="InterPro" id="IPR004710">
    <property type="entry name" value="Bilac:Na_transpt"/>
</dbReference>
<feature type="transmembrane region" description="Helical" evidence="5">
    <location>
        <begin position="172"/>
        <end position="189"/>
    </location>
</feature>
<feature type="transmembrane region" description="Helical" evidence="5">
    <location>
        <begin position="97"/>
        <end position="119"/>
    </location>
</feature>
<keyword evidence="4 5" id="KW-0472">Membrane</keyword>
<dbReference type="InterPro" id="IPR038770">
    <property type="entry name" value="Na+/solute_symporter_sf"/>
</dbReference>
<feature type="transmembrane region" description="Helical" evidence="5">
    <location>
        <begin position="195"/>
        <end position="222"/>
    </location>
</feature>
<gene>
    <name evidence="6" type="ORF">D0Y50_07880</name>
</gene>
<keyword evidence="3 5" id="KW-1133">Transmembrane helix</keyword>